<dbReference type="AlphaFoldDB" id="A0AAV3QBN3"/>
<protein>
    <submittedName>
        <fullName evidence="2">Uncharacterized protein</fullName>
    </submittedName>
</protein>
<reference evidence="2 3" key="1">
    <citation type="submission" date="2024-01" db="EMBL/GenBank/DDBJ databases">
        <title>The complete chloroplast genome sequence of Lithospermum erythrorhizon: insights into the phylogenetic relationship among Boraginaceae species and the maternal lineages of purple gromwells.</title>
        <authorList>
            <person name="Okada T."/>
            <person name="Watanabe K."/>
        </authorList>
    </citation>
    <scope>NUCLEOTIDE SEQUENCE [LARGE SCALE GENOMIC DNA]</scope>
</reference>
<evidence type="ECO:0000313" key="2">
    <source>
        <dbReference type="EMBL" id="GAA0160920.1"/>
    </source>
</evidence>
<name>A0AAV3QBN3_LITER</name>
<dbReference type="EMBL" id="BAABME010004029">
    <property type="protein sequence ID" value="GAA0160920.1"/>
    <property type="molecule type" value="Genomic_DNA"/>
</dbReference>
<evidence type="ECO:0000313" key="3">
    <source>
        <dbReference type="Proteomes" id="UP001454036"/>
    </source>
</evidence>
<feature type="region of interest" description="Disordered" evidence="1">
    <location>
        <begin position="410"/>
        <end position="452"/>
    </location>
</feature>
<sequence>MPLLLVADQPAAGETGQPLDPVAVVTRGPIYTVNPTLAMRTDAAYQGIIDSLPTLLKESMPPTITDDNLDGFATYFSIPPSIIETRLALPSDQVILCHIDAGSTNPDFTPGYTTVYMEDFTYVNSILKRIVENIPASTSHPSKRTKRSVPKKLSPQALVYNSEESAAHSQGSAHMGPVAPPVTLPAATVDLTSSATLSNPSMGHYGDQESLKFLRRSFARERAKRSCFLGTMANTWRPLIRFLSWKSPMKLHRMLANPLSSCEAFILQKDSCPVSTLKGSLRYLGPIFEALYLAIKAWADERAALIAEGDDSRARYGELEQASAVDNRSATEALEQAIKERDAVLASVASARVQFTNYKKREFLNSPYYASKVNCECTAYFTTLALDYKDRFPDLVTLFDEEKASKADWYRDFSLDEEDSSDEEEAEGAEVPTVAAESSEPPTEEANPLADP</sequence>
<comment type="caution">
    <text evidence="2">The sequence shown here is derived from an EMBL/GenBank/DDBJ whole genome shotgun (WGS) entry which is preliminary data.</text>
</comment>
<accession>A0AAV3QBN3</accession>
<gene>
    <name evidence="2" type="ORF">LIER_17361</name>
</gene>
<feature type="compositionally biased region" description="Acidic residues" evidence="1">
    <location>
        <begin position="415"/>
        <end position="428"/>
    </location>
</feature>
<keyword evidence="3" id="KW-1185">Reference proteome</keyword>
<proteinExistence type="predicted"/>
<feature type="compositionally biased region" description="Low complexity" evidence="1">
    <location>
        <begin position="435"/>
        <end position="446"/>
    </location>
</feature>
<organism evidence="2 3">
    <name type="scientific">Lithospermum erythrorhizon</name>
    <name type="common">Purple gromwell</name>
    <name type="synonym">Lithospermum officinale var. erythrorhizon</name>
    <dbReference type="NCBI Taxonomy" id="34254"/>
    <lineage>
        <taxon>Eukaryota</taxon>
        <taxon>Viridiplantae</taxon>
        <taxon>Streptophyta</taxon>
        <taxon>Embryophyta</taxon>
        <taxon>Tracheophyta</taxon>
        <taxon>Spermatophyta</taxon>
        <taxon>Magnoliopsida</taxon>
        <taxon>eudicotyledons</taxon>
        <taxon>Gunneridae</taxon>
        <taxon>Pentapetalae</taxon>
        <taxon>asterids</taxon>
        <taxon>lamiids</taxon>
        <taxon>Boraginales</taxon>
        <taxon>Boraginaceae</taxon>
        <taxon>Boraginoideae</taxon>
        <taxon>Lithospermeae</taxon>
        <taxon>Lithospermum</taxon>
    </lineage>
</organism>
<evidence type="ECO:0000256" key="1">
    <source>
        <dbReference type="SAM" id="MobiDB-lite"/>
    </source>
</evidence>
<dbReference type="Proteomes" id="UP001454036">
    <property type="component" value="Unassembled WGS sequence"/>
</dbReference>